<protein>
    <submittedName>
        <fullName evidence="2">Uncharacterized protein</fullName>
    </submittedName>
</protein>
<proteinExistence type="predicted"/>
<comment type="caution">
    <text evidence="2">The sequence shown here is derived from an EMBL/GenBank/DDBJ whole genome shotgun (WGS) entry which is preliminary data.</text>
</comment>
<evidence type="ECO:0000256" key="1">
    <source>
        <dbReference type="SAM" id="MobiDB-lite"/>
    </source>
</evidence>
<evidence type="ECO:0000313" key="2">
    <source>
        <dbReference type="EMBL" id="KAK2089822.1"/>
    </source>
</evidence>
<organism evidence="2 3">
    <name type="scientific">Saguinus oedipus</name>
    <name type="common">Cotton-top tamarin</name>
    <name type="synonym">Oedipomidas oedipus</name>
    <dbReference type="NCBI Taxonomy" id="9490"/>
    <lineage>
        <taxon>Eukaryota</taxon>
        <taxon>Metazoa</taxon>
        <taxon>Chordata</taxon>
        <taxon>Craniata</taxon>
        <taxon>Vertebrata</taxon>
        <taxon>Euteleostomi</taxon>
        <taxon>Mammalia</taxon>
        <taxon>Eutheria</taxon>
        <taxon>Euarchontoglires</taxon>
        <taxon>Primates</taxon>
        <taxon>Haplorrhini</taxon>
        <taxon>Platyrrhini</taxon>
        <taxon>Cebidae</taxon>
        <taxon>Callitrichinae</taxon>
        <taxon>Saguinus</taxon>
    </lineage>
</organism>
<dbReference type="Proteomes" id="UP001266305">
    <property type="component" value="Unassembled WGS sequence"/>
</dbReference>
<evidence type="ECO:0000313" key="3">
    <source>
        <dbReference type="Proteomes" id="UP001266305"/>
    </source>
</evidence>
<reference evidence="2 3" key="1">
    <citation type="submission" date="2023-05" db="EMBL/GenBank/DDBJ databases">
        <title>B98-5 Cell Line De Novo Hybrid Assembly: An Optical Mapping Approach.</title>
        <authorList>
            <person name="Kananen K."/>
            <person name="Auerbach J.A."/>
            <person name="Kautto E."/>
            <person name="Blachly J.S."/>
        </authorList>
    </citation>
    <scope>NUCLEOTIDE SEQUENCE [LARGE SCALE GENOMIC DNA]</scope>
    <source>
        <strain evidence="2">B95-8</strain>
        <tissue evidence="2">Cell line</tissue>
    </source>
</reference>
<name>A0ABQ9TYD4_SAGOE</name>
<dbReference type="EMBL" id="JASSZA010000018">
    <property type="protein sequence ID" value="KAK2089822.1"/>
    <property type="molecule type" value="Genomic_DNA"/>
</dbReference>
<accession>A0ABQ9TYD4</accession>
<feature type="region of interest" description="Disordered" evidence="1">
    <location>
        <begin position="101"/>
        <end position="140"/>
    </location>
</feature>
<feature type="compositionally biased region" description="Polar residues" evidence="1">
    <location>
        <begin position="111"/>
        <end position="128"/>
    </location>
</feature>
<keyword evidence="3" id="KW-1185">Reference proteome</keyword>
<gene>
    <name evidence="2" type="ORF">P7K49_032488</name>
</gene>
<sequence>MSKRERRASPRRNTTSPSLVVTRRLWDVHMKGRTGTVRASSELGRKIWAQARYFSATVIKQAVTVTGADVTARRAHSLGEEACCGQDPGARCTFRKAAQAHTEQTHYKARGQNSLRASAATPLSSRSLDSGVPEGKDECC</sequence>